<dbReference type="InParanoid" id="A0A059CBE7"/>
<evidence type="ECO:0000313" key="1">
    <source>
        <dbReference type="EMBL" id="KCW75476.1"/>
    </source>
</evidence>
<sequence>MIKSCFLCISEDIDTVTSKQMRDTQTVDQNVVTANLHMKRRMTLRGMLLSCSSQLQENKLYFAPDPSIFHWILMSE</sequence>
<gene>
    <name evidence="1" type="ORF">EUGRSUZ_E04237</name>
</gene>
<reference evidence="1" key="1">
    <citation type="submission" date="2013-07" db="EMBL/GenBank/DDBJ databases">
        <title>The genome of Eucalyptus grandis.</title>
        <authorList>
            <person name="Schmutz J."/>
            <person name="Hayes R."/>
            <person name="Myburg A."/>
            <person name="Tuskan G."/>
            <person name="Grattapaglia D."/>
            <person name="Rokhsar D.S."/>
        </authorList>
    </citation>
    <scope>NUCLEOTIDE SEQUENCE</scope>
    <source>
        <tissue evidence="1">Leaf extractions</tissue>
    </source>
</reference>
<dbReference type="AlphaFoldDB" id="A0A059CBE7"/>
<protein>
    <submittedName>
        <fullName evidence="1">Uncharacterized protein</fullName>
    </submittedName>
</protein>
<dbReference type="Gramene" id="KCW75476">
    <property type="protein sequence ID" value="KCW75476"/>
    <property type="gene ID" value="EUGRSUZ_E04237"/>
</dbReference>
<dbReference type="EMBL" id="KK198757">
    <property type="protein sequence ID" value="KCW75476.1"/>
    <property type="molecule type" value="Genomic_DNA"/>
</dbReference>
<proteinExistence type="predicted"/>
<accession>A0A059CBE7</accession>
<name>A0A059CBE7_EUCGR</name>
<organism evidence="1">
    <name type="scientific">Eucalyptus grandis</name>
    <name type="common">Flooded gum</name>
    <dbReference type="NCBI Taxonomy" id="71139"/>
    <lineage>
        <taxon>Eukaryota</taxon>
        <taxon>Viridiplantae</taxon>
        <taxon>Streptophyta</taxon>
        <taxon>Embryophyta</taxon>
        <taxon>Tracheophyta</taxon>
        <taxon>Spermatophyta</taxon>
        <taxon>Magnoliopsida</taxon>
        <taxon>eudicotyledons</taxon>
        <taxon>Gunneridae</taxon>
        <taxon>Pentapetalae</taxon>
        <taxon>rosids</taxon>
        <taxon>malvids</taxon>
        <taxon>Myrtales</taxon>
        <taxon>Myrtaceae</taxon>
        <taxon>Myrtoideae</taxon>
        <taxon>Eucalypteae</taxon>
        <taxon>Eucalyptus</taxon>
    </lineage>
</organism>